<dbReference type="InterPro" id="IPR024264">
    <property type="entry name" value="DUF3786"/>
</dbReference>
<dbReference type="EMBL" id="BARV01000544">
    <property type="protein sequence ID" value="GAH99712.1"/>
    <property type="molecule type" value="Genomic_DNA"/>
</dbReference>
<organism evidence="2">
    <name type="scientific">marine sediment metagenome</name>
    <dbReference type="NCBI Taxonomy" id="412755"/>
    <lineage>
        <taxon>unclassified sequences</taxon>
        <taxon>metagenomes</taxon>
        <taxon>ecological metagenomes</taxon>
    </lineage>
</organism>
<evidence type="ECO:0000259" key="1">
    <source>
        <dbReference type="Pfam" id="PF12654"/>
    </source>
</evidence>
<feature type="domain" description="DUF3786" evidence="1">
    <location>
        <begin position="30"/>
        <end position="203"/>
    </location>
</feature>
<sequence length="213" mass="23918">MGLHSSFHNMQEQAYELAYKLASEQLVSMDIEEICGKTGAQRMDSNKIIIEYLNQPYLITLPDVEISLRHSEEEAPLKDRILILHYLTLAKDTPATNRLITFKQLPGGASYFPAFSQRAIKPLLNHFGKEPELLIDAAAKLGGYKANYGDVAITINAFPRIPITFALWRGDDEFPPRGGIMFDASISAYLSTEDITVLCETIIWRLVKSLRGL</sequence>
<dbReference type="AlphaFoldDB" id="X1JZQ3"/>
<gene>
    <name evidence="2" type="ORF">S06H3_01987</name>
</gene>
<comment type="caution">
    <text evidence="2">The sequence shown here is derived from an EMBL/GenBank/DDBJ whole genome shotgun (WGS) entry which is preliminary data.</text>
</comment>
<proteinExistence type="predicted"/>
<reference evidence="2" key="1">
    <citation type="journal article" date="2014" name="Front. Microbiol.">
        <title>High frequency of phylogenetically diverse reductive dehalogenase-homologous genes in deep subseafloor sedimentary metagenomes.</title>
        <authorList>
            <person name="Kawai M."/>
            <person name="Futagami T."/>
            <person name="Toyoda A."/>
            <person name="Takaki Y."/>
            <person name="Nishi S."/>
            <person name="Hori S."/>
            <person name="Arai W."/>
            <person name="Tsubouchi T."/>
            <person name="Morono Y."/>
            <person name="Uchiyama I."/>
            <person name="Ito T."/>
            <person name="Fujiyama A."/>
            <person name="Inagaki F."/>
            <person name="Takami H."/>
        </authorList>
    </citation>
    <scope>NUCLEOTIDE SEQUENCE</scope>
    <source>
        <strain evidence="2">Expedition CK06-06</strain>
    </source>
</reference>
<dbReference type="Pfam" id="PF12654">
    <property type="entry name" value="DUF3786"/>
    <property type="match status" value="1"/>
</dbReference>
<evidence type="ECO:0000313" key="2">
    <source>
        <dbReference type="EMBL" id="GAH99712.1"/>
    </source>
</evidence>
<name>X1JZQ3_9ZZZZ</name>
<protein>
    <recommendedName>
        <fullName evidence="1">DUF3786 domain-containing protein</fullName>
    </recommendedName>
</protein>
<accession>X1JZQ3</accession>